<reference evidence="1 2" key="1">
    <citation type="journal article" date="2015" name="Fungal Genet. Biol.">
        <title>Evolution of novel wood decay mechanisms in Agaricales revealed by the genome sequences of Fistulina hepatica and Cylindrobasidium torrendii.</title>
        <authorList>
            <person name="Floudas D."/>
            <person name="Held B.W."/>
            <person name="Riley R."/>
            <person name="Nagy L.G."/>
            <person name="Koehler G."/>
            <person name="Ransdell A.S."/>
            <person name="Younus H."/>
            <person name="Chow J."/>
            <person name="Chiniquy J."/>
            <person name="Lipzen A."/>
            <person name="Tritt A."/>
            <person name="Sun H."/>
            <person name="Haridas S."/>
            <person name="LaButti K."/>
            <person name="Ohm R.A."/>
            <person name="Kues U."/>
            <person name="Blanchette R.A."/>
            <person name="Grigoriev I.V."/>
            <person name="Minto R.E."/>
            <person name="Hibbett D.S."/>
        </authorList>
    </citation>
    <scope>NUCLEOTIDE SEQUENCE [LARGE SCALE GENOMIC DNA]</scope>
    <source>
        <strain evidence="1 2">FP15055 ss-10</strain>
    </source>
</reference>
<dbReference type="SUPFAM" id="SSF52047">
    <property type="entry name" value="RNI-like"/>
    <property type="match status" value="1"/>
</dbReference>
<evidence type="ECO:0000313" key="2">
    <source>
        <dbReference type="Proteomes" id="UP000054007"/>
    </source>
</evidence>
<accession>A0A0D7B785</accession>
<keyword evidence="2" id="KW-1185">Reference proteome</keyword>
<evidence type="ECO:0000313" key="1">
    <source>
        <dbReference type="EMBL" id="KIY66049.1"/>
    </source>
</evidence>
<dbReference type="Proteomes" id="UP000054007">
    <property type="component" value="Unassembled WGS sequence"/>
</dbReference>
<dbReference type="AlphaFoldDB" id="A0A0D7B785"/>
<proteinExistence type="predicted"/>
<protein>
    <submittedName>
        <fullName evidence="1">Uncharacterized protein</fullName>
    </submittedName>
</protein>
<sequence>MVLVHAEPFTLVGIRQLEINECALHAIHAIISLPNLTHLALSDLPPEHTSHTPLLCQGLIDSPSEIYFGHALHLLNASKAHIRTLRIDAHHPHTEQFFELLRFVQGDLTTLRFGGGRDARPVFALMEDKSTPLLPKLQWLEICECNLEDILFQESPFLEQLILTRLGPAPEMNIPPLKSLSLDSSHKAASPSSFRRICAESSLAQTLLRCRNEGLQVQWTHTDGDIDDILERATKVGLTRF</sequence>
<dbReference type="EMBL" id="KN880567">
    <property type="protein sequence ID" value="KIY66049.1"/>
    <property type="molecule type" value="Genomic_DNA"/>
</dbReference>
<name>A0A0D7B785_9AGAR</name>
<gene>
    <name evidence="1" type="ORF">CYLTODRAFT_423774</name>
</gene>
<organism evidence="1 2">
    <name type="scientific">Cylindrobasidium torrendii FP15055 ss-10</name>
    <dbReference type="NCBI Taxonomy" id="1314674"/>
    <lineage>
        <taxon>Eukaryota</taxon>
        <taxon>Fungi</taxon>
        <taxon>Dikarya</taxon>
        <taxon>Basidiomycota</taxon>
        <taxon>Agaricomycotina</taxon>
        <taxon>Agaricomycetes</taxon>
        <taxon>Agaricomycetidae</taxon>
        <taxon>Agaricales</taxon>
        <taxon>Marasmiineae</taxon>
        <taxon>Physalacriaceae</taxon>
        <taxon>Cylindrobasidium</taxon>
    </lineage>
</organism>